<evidence type="ECO:0000256" key="1">
    <source>
        <dbReference type="SAM" id="SignalP"/>
    </source>
</evidence>
<organism evidence="2 3">
    <name type="scientific">Botryotinia calthae</name>
    <dbReference type="NCBI Taxonomy" id="38488"/>
    <lineage>
        <taxon>Eukaryota</taxon>
        <taxon>Fungi</taxon>
        <taxon>Dikarya</taxon>
        <taxon>Ascomycota</taxon>
        <taxon>Pezizomycotina</taxon>
        <taxon>Leotiomycetes</taxon>
        <taxon>Helotiales</taxon>
        <taxon>Sclerotiniaceae</taxon>
        <taxon>Botryotinia</taxon>
    </lineage>
</organism>
<evidence type="ECO:0000313" key="2">
    <source>
        <dbReference type="EMBL" id="TEY57665.1"/>
    </source>
</evidence>
<feature type="signal peptide" evidence="1">
    <location>
        <begin position="1"/>
        <end position="17"/>
    </location>
</feature>
<dbReference type="AlphaFoldDB" id="A0A4Y8CZ24"/>
<proteinExistence type="predicted"/>
<dbReference type="EMBL" id="PHWZ01000209">
    <property type="protein sequence ID" value="TEY57665.1"/>
    <property type="molecule type" value="Genomic_DNA"/>
</dbReference>
<reference evidence="2 3" key="1">
    <citation type="submission" date="2017-11" db="EMBL/GenBank/DDBJ databases">
        <title>Comparative genomics of Botrytis spp.</title>
        <authorList>
            <person name="Valero-Jimenez C.A."/>
            <person name="Tapia P."/>
            <person name="Veloso J."/>
            <person name="Silva-Moreno E."/>
            <person name="Staats M."/>
            <person name="Valdes J.H."/>
            <person name="Van Kan J.A.L."/>
        </authorList>
    </citation>
    <scope>NUCLEOTIDE SEQUENCE [LARGE SCALE GENOMIC DNA]</scope>
    <source>
        <strain evidence="2 3">MUCL2830</strain>
    </source>
</reference>
<keyword evidence="3" id="KW-1185">Reference proteome</keyword>
<evidence type="ECO:0000313" key="3">
    <source>
        <dbReference type="Proteomes" id="UP000297299"/>
    </source>
</evidence>
<dbReference type="Proteomes" id="UP000297299">
    <property type="component" value="Unassembled WGS sequence"/>
</dbReference>
<keyword evidence="1" id="KW-0732">Signal</keyword>
<name>A0A4Y8CZ24_9HELO</name>
<gene>
    <name evidence="2" type="ORF">BOTCAL_0209g00040</name>
</gene>
<sequence length="128" mass="13175">MFAVVFGTLSVPAYLVGETPNKQATDENAQGACTGLYQQLSSPIESLVSVVFVSALPTATTNPLPTLVPIGPETNWGSGSNPTLNGAAIAGLTVGSWHLAVGSVLLIESVISSIIAFRQIFANISALF</sequence>
<comment type="caution">
    <text evidence="2">The sequence shown here is derived from an EMBL/GenBank/DDBJ whole genome shotgun (WGS) entry which is preliminary data.</text>
</comment>
<accession>A0A4Y8CZ24</accession>
<protein>
    <submittedName>
        <fullName evidence="2">Uncharacterized protein</fullName>
    </submittedName>
</protein>
<dbReference type="OrthoDB" id="3553727at2759"/>
<feature type="chain" id="PRO_5021470689" evidence="1">
    <location>
        <begin position="18"/>
        <end position="128"/>
    </location>
</feature>